<dbReference type="InterPro" id="IPR051217">
    <property type="entry name" value="Insect_Cuticle_Struc_Prot"/>
</dbReference>
<dbReference type="GO" id="GO:0042302">
    <property type="term" value="F:structural constituent of cuticle"/>
    <property type="evidence" value="ECO:0007669"/>
    <property type="project" value="UniProtKB-UniRule"/>
</dbReference>
<evidence type="ECO:0008006" key="6">
    <source>
        <dbReference type="Google" id="ProtNLM"/>
    </source>
</evidence>
<proteinExistence type="predicted"/>
<comment type="caution">
    <text evidence="4">The sequence shown here is derived from an EMBL/GenBank/DDBJ whole genome shotgun (WGS) entry which is preliminary data.</text>
</comment>
<accession>A0AAV2QM51</accession>
<dbReference type="PROSITE" id="PS51155">
    <property type="entry name" value="CHIT_BIND_RR_2"/>
    <property type="match status" value="1"/>
</dbReference>
<dbReference type="InterPro" id="IPR031311">
    <property type="entry name" value="CHIT_BIND_RR_consensus"/>
</dbReference>
<dbReference type="Proteomes" id="UP001497623">
    <property type="component" value="Unassembled WGS sequence"/>
</dbReference>
<dbReference type="PROSITE" id="PS00233">
    <property type="entry name" value="CHIT_BIND_RR_1"/>
    <property type="match status" value="1"/>
</dbReference>
<keyword evidence="3" id="KW-0732">Signal</keyword>
<dbReference type="PROSITE" id="PS51257">
    <property type="entry name" value="PROKAR_LIPOPROTEIN"/>
    <property type="match status" value="1"/>
</dbReference>
<gene>
    <name evidence="4" type="ORF">MNOR_LOCUS14347</name>
</gene>
<dbReference type="PANTHER" id="PTHR12236:SF79">
    <property type="entry name" value="CUTICULAR PROTEIN 50CB-RELATED"/>
    <property type="match status" value="1"/>
</dbReference>
<dbReference type="InterPro" id="IPR000618">
    <property type="entry name" value="Insect_cuticle"/>
</dbReference>
<dbReference type="AlphaFoldDB" id="A0AAV2QM51"/>
<feature type="signal peptide" evidence="3">
    <location>
        <begin position="1"/>
        <end position="17"/>
    </location>
</feature>
<evidence type="ECO:0000256" key="3">
    <source>
        <dbReference type="SAM" id="SignalP"/>
    </source>
</evidence>
<dbReference type="PANTHER" id="PTHR12236">
    <property type="entry name" value="STRUCTURAL CONTITUENT OF CUTICLE"/>
    <property type="match status" value="1"/>
</dbReference>
<evidence type="ECO:0000256" key="1">
    <source>
        <dbReference type="ARBA" id="ARBA00022460"/>
    </source>
</evidence>
<name>A0AAV2QM51_MEGNR</name>
<dbReference type="GO" id="GO:0031012">
    <property type="term" value="C:extracellular matrix"/>
    <property type="evidence" value="ECO:0007669"/>
    <property type="project" value="TreeGrafter"/>
</dbReference>
<dbReference type="GO" id="GO:0005615">
    <property type="term" value="C:extracellular space"/>
    <property type="evidence" value="ECO:0007669"/>
    <property type="project" value="TreeGrafter"/>
</dbReference>
<feature type="chain" id="PRO_5043393800" description="Cuticle protein" evidence="3">
    <location>
        <begin position="18"/>
        <end position="118"/>
    </location>
</feature>
<keyword evidence="1 2" id="KW-0193">Cuticle</keyword>
<dbReference type="EMBL" id="CAXKWB010008559">
    <property type="protein sequence ID" value="CAL4091471.1"/>
    <property type="molecule type" value="Genomic_DNA"/>
</dbReference>
<keyword evidence="5" id="KW-1185">Reference proteome</keyword>
<dbReference type="Pfam" id="PF00379">
    <property type="entry name" value="Chitin_bind_4"/>
    <property type="match status" value="1"/>
</dbReference>
<evidence type="ECO:0000313" key="5">
    <source>
        <dbReference type="Proteomes" id="UP001497623"/>
    </source>
</evidence>
<evidence type="ECO:0000313" key="4">
    <source>
        <dbReference type="EMBL" id="CAL4091471.1"/>
    </source>
</evidence>
<organism evidence="4 5">
    <name type="scientific">Meganyctiphanes norvegica</name>
    <name type="common">Northern krill</name>
    <name type="synonym">Thysanopoda norvegica</name>
    <dbReference type="NCBI Taxonomy" id="48144"/>
    <lineage>
        <taxon>Eukaryota</taxon>
        <taxon>Metazoa</taxon>
        <taxon>Ecdysozoa</taxon>
        <taxon>Arthropoda</taxon>
        <taxon>Crustacea</taxon>
        <taxon>Multicrustacea</taxon>
        <taxon>Malacostraca</taxon>
        <taxon>Eumalacostraca</taxon>
        <taxon>Eucarida</taxon>
        <taxon>Euphausiacea</taxon>
        <taxon>Euphausiidae</taxon>
        <taxon>Meganyctiphanes</taxon>
    </lineage>
</organism>
<sequence>MQLKVFVVVTLLGISCGQISDTIHSYRPPIEAARKFSFGYAVEHASSRVNYNHEAKSDGKVVKGVYYVDLPDGRIQRVEYRADKNGYEANVDFHGVAEHPVNYIRHRQGALTFAGPRK</sequence>
<reference evidence="4 5" key="1">
    <citation type="submission" date="2024-05" db="EMBL/GenBank/DDBJ databases">
        <authorList>
            <person name="Wallberg A."/>
        </authorList>
    </citation>
    <scope>NUCLEOTIDE SEQUENCE [LARGE SCALE GENOMIC DNA]</scope>
</reference>
<protein>
    <recommendedName>
        <fullName evidence="6">Cuticle protein</fullName>
    </recommendedName>
</protein>
<evidence type="ECO:0000256" key="2">
    <source>
        <dbReference type="PROSITE-ProRule" id="PRU00497"/>
    </source>
</evidence>